<evidence type="ECO:0000256" key="1">
    <source>
        <dbReference type="SAM" id="SignalP"/>
    </source>
</evidence>
<accession>A0A0C5VIH6</accession>
<dbReference type="Proteomes" id="UP000032266">
    <property type="component" value="Chromosome"/>
</dbReference>
<proteinExistence type="predicted"/>
<keyword evidence="1" id="KW-0732">Signal</keyword>
<dbReference type="KEGG" id="gsn:YC6258_02434"/>
<evidence type="ECO:0000313" key="3">
    <source>
        <dbReference type="Proteomes" id="UP000032266"/>
    </source>
</evidence>
<gene>
    <name evidence="2" type="ORF">YC6258_02434</name>
</gene>
<dbReference type="HOGENOM" id="CLU_1719770_0_0_6"/>
<feature type="signal peptide" evidence="1">
    <location>
        <begin position="1"/>
        <end position="21"/>
    </location>
</feature>
<reference evidence="2 3" key="1">
    <citation type="submission" date="2014-01" db="EMBL/GenBank/DDBJ databases">
        <title>Full genme sequencing of cellulolytic bacterium Gynuella sunshinyii YC6258T gen. nov., sp. nov.</title>
        <authorList>
            <person name="Khan H."/>
            <person name="Chung E.J."/>
            <person name="Chung Y.R."/>
        </authorList>
    </citation>
    <scope>NUCLEOTIDE SEQUENCE [LARGE SCALE GENOMIC DNA]</scope>
    <source>
        <strain evidence="2 3">YC6258</strain>
    </source>
</reference>
<dbReference type="RefSeq" id="WP_044616993.1">
    <property type="nucleotide sequence ID" value="NZ_CP007142.1"/>
</dbReference>
<feature type="chain" id="PRO_5002183712" evidence="1">
    <location>
        <begin position="22"/>
        <end position="152"/>
    </location>
</feature>
<sequence length="152" mass="16157">MFNHLCVGVVGLMLVSMGAMAEKKPITISGGTQFEVSVVVDTEINPGQQTEVVLDPKAVDSGKLSEPLPSYCLLNATSIINDKHLALQAGKMVCVTDDKRILEAQLSGTVDTGLDCDNCTDLKLSAGETFTLQIDSEATLNLQIRADGMAQE</sequence>
<dbReference type="EMBL" id="CP007142">
    <property type="protein sequence ID" value="AJQ94472.1"/>
    <property type="molecule type" value="Genomic_DNA"/>
</dbReference>
<protein>
    <submittedName>
        <fullName evidence="2">Uncharacterized protein</fullName>
    </submittedName>
</protein>
<organism evidence="2 3">
    <name type="scientific">Gynuella sunshinyii YC6258</name>
    <dbReference type="NCBI Taxonomy" id="1445510"/>
    <lineage>
        <taxon>Bacteria</taxon>
        <taxon>Pseudomonadati</taxon>
        <taxon>Pseudomonadota</taxon>
        <taxon>Gammaproteobacteria</taxon>
        <taxon>Oceanospirillales</taxon>
        <taxon>Saccharospirillaceae</taxon>
        <taxon>Gynuella</taxon>
    </lineage>
</organism>
<name>A0A0C5VIH6_9GAMM</name>
<evidence type="ECO:0000313" key="2">
    <source>
        <dbReference type="EMBL" id="AJQ94472.1"/>
    </source>
</evidence>
<dbReference type="AlphaFoldDB" id="A0A0C5VIH6"/>
<keyword evidence="3" id="KW-1185">Reference proteome</keyword>
<dbReference type="OrthoDB" id="6199148at2"/>